<dbReference type="PATRIC" id="fig|1127699.3.peg.1545"/>
<gene>
    <name evidence="5" type="ORF">HMPREF9151_01673</name>
</gene>
<feature type="region of interest" description="Disordered" evidence="4">
    <location>
        <begin position="342"/>
        <end position="377"/>
    </location>
</feature>
<dbReference type="OrthoDB" id="9801783at2"/>
<dbReference type="HOGENOM" id="CLU_040168_0_0_10"/>
<evidence type="ECO:0000256" key="3">
    <source>
        <dbReference type="ARBA" id="ARBA00023027"/>
    </source>
</evidence>
<name>L1N8I6_9BACT</name>
<keyword evidence="6" id="KW-1185">Reference proteome</keyword>
<dbReference type="Pfam" id="PF04166">
    <property type="entry name" value="PdxA"/>
    <property type="match status" value="1"/>
</dbReference>
<reference evidence="5 6" key="1">
    <citation type="submission" date="2012-05" db="EMBL/GenBank/DDBJ databases">
        <authorList>
            <person name="Weinstock G."/>
            <person name="Sodergren E."/>
            <person name="Lobos E.A."/>
            <person name="Fulton L."/>
            <person name="Fulton R."/>
            <person name="Courtney L."/>
            <person name="Fronick C."/>
            <person name="O'Laughlin M."/>
            <person name="Godfrey J."/>
            <person name="Wilson R.M."/>
            <person name="Miner T."/>
            <person name="Farmer C."/>
            <person name="Delehaunty K."/>
            <person name="Cordes M."/>
            <person name="Minx P."/>
            <person name="Tomlinson C."/>
            <person name="Chen J."/>
            <person name="Wollam A."/>
            <person name="Pepin K.H."/>
            <person name="Bhonagiri V."/>
            <person name="Zhang X."/>
            <person name="Suruliraj S."/>
            <person name="Warren W."/>
            <person name="Mitreva M."/>
            <person name="Mardis E.R."/>
            <person name="Wilson R.K."/>
        </authorList>
    </citation>
    <scope>NUCLEOTIDE SEQUENCE [LARGE SCALE GENOMIC DNA]</scope>
    <source>
        <strain evidence="5 6">F0055</strain>
    </source>
</reference>
<dbReference type="STRING" id="1127699.HMPREF9151_01673"/>
<dbReference type="PANTHER" id="PTHR30004">
    <property type="entry name" value="4-HYDROXYTHREONINE-4-PHOSPHATE DEHYDROGENASE"/>
    <property type="match status" value="1"/>
</dbReference>
<evidence type="ECO:0000256" key="2">
    <source>
        <dbReference type="ARBA" id="ARBA00023002"/>
    </source>
</evidence>
<dbReference type="GO" id="GO:0046872">
    <property type="term" value="F:metal ion binding"/>
    <property type="evidence" value="ECO:0007669"/>
    <property type="project" value="UniProtKB-KW"/>
</dbReference>
<dbReference type="InterPro" id="IPR005255">
    <property type="entry name" value="PdxA_fam"/>
</dbReference>
<dbReference type="EMBL" id="AMEP01000100">
    <property type="protein sequence ID" value="EKX99584.1"/>
    <property type="molecule type" value="Genomic_DNA"/>
</dbReference>
<evidence type="ECO:0000256" key="1">
    <source>
        <dbReference type="ARBA" id="ARBA00022723"/>
    </source>
</evidence>
<evidence type="ECO:0000256" key="4">
    <source>
        <dbReference type="SAM" id="MobiDB-lite"/>
    </source>
</evidence>
<sequence length="377" mass="42344">MENKKIRIGITQGDANGIGYELILKTFADAELLELCTPIVYGSPKLATYHRNMLNLETPFSVINDAAEAKEERLNLLTVFEEEVKVEVGIPTKEAGITARKAMDKALDDYKAGLIDVLLNAPFNKATFFSDNEQHESIATYIAQRLETDKKTVQLFVNKDLRVATVTGETALKNVTAQITKEKIEKQAELIADYMNCDFLLSKARIALLALNPAKGNEQPEKEEQEIIIPAVRNLITKGIQVFGPYQADTFFGNNAYETFDVVLAMYYDQGITPFKTLAVEDGTQLIMGLPLVVTAPVDEVSYEKAGKGIANETAFRQALYLAIDTYRNRAFYNQAHENPLEKLYHDKRDDSEKARYTVSKKGENEDKRKPSEVKHE</sequence>
<keyword evidence="2" id="KW-0560">Oxidoreductase</keyword>
<organism evidence="5 6">
    <name type="scientific">Hoylesella saccharolytica F0055</name>
    <dbReference type="NCBI Taxonomy" id="1127699"/>
    <lineage>
        <taxon>Bacteria</taxon>
        <taxon>Pseudomonadati</taxon>
        <taxon>Bacteroidota</taxon>
        <taxon>Bacteroidia</taxon>
        <taxon>Bacteroidales</taxon>
        <taxon>Prevotellaceae</taxon>
        <taxon>Hoylesella</taxon>
    </lineage>
</organism>
<dbReference type="Proteomes" id="UP000010433">
    <property type="component" value="Unassembled WGS sequence"/>
</dbReference>
<evidence type="ECO:0000313" key="6">
    <source>
        <dbReference type="Proteomes" id="UP000010433"/>
    </source>
</evidence>
<keyword evidence="3" id="KW-0520">NAD</keyword>
<dbReference type="RefSeq" id="WP_009162978.1">
    <property type="nucleotide sequence ID" value="NZ_KB291003.1"/>
</dbReference>
<keyword evidence="1" id="KW-0479">Metal-binding</keyword>
<dbReference type="GO" id="GO:0051287">
    <property type="term" value="F:NAD binding"/>
    <property type="evidence" value="ECO:0007669"/>
    <property type="project" value="InterPro"/>
</dbReference>
<dbReference type="GO" id="GO:0016491">
    <property type="term" value="F:oxidoreductase activity"/>
    <property type="evidence" value="ECO:0007669"/>
    <property type="project" value="UniProtKB-KW"/>
</dbReference>
<proteinExistence type="predicted"/>
<evidence type="ECO:0000313" key="5">
    <source>
        <dbReference type="EMBL" id="EKX99584.1"/>
    </source>
</evidence>
<dbReference type="PANTHER" id="PTHR30004:SF6">
    <property type="entry name" value="D-THREONATE 4-PHOSPHATE DEHYDROGENASE"/>
    <property type="match status" value="1"/>
</dbReference>
<dbReference type="SUPFAM" id="SSF53659">
    <property type="entry name" value="Isocitrate/Isopropylmalate dehydrogenase-like"/>
    <property type="match status" value="1"/>
</dbReference>
<protein>
    <submittedName>
        <fullName evidence="5">Pyridoxal phosphate biosynthetic protein PdxA</fullName>
    </submittedName>
</protein>
<dbReference type="Gene3D" id="3.40.718.10">
    <property type="entry name" value="Isopropylmalate Dehydrogenase"/>
    <property type="match status" value="1"/>
</dbReference>
<dbReference type="AlphaFoldDB" id="L1N8I6"/>
<accession>L1N8I6</accession>
<comment type="caution">
    <text evidence="5">The sequence shown here is derived from an EMBL/GenBank/DDBJ whole genome shotgun (WGS) entry which is preliminary data.</text>
</comment>